<proteinExistence type="predicted"/>
<dbReference type="InterPro" id="IPR046228">
    <property type="entry name" value="DUF6261"/>
</dbReference>
<organism evidence="1 2">
    <name type="scientific">Carboxylicivirga linearis</name>
    <dbReference type="NCBI Taxonomy" id="1628157"/>
    <lineage>
        <taxon>Bacteria</taxon>
        <taxon>Pseudomonadati</taxon>
        <taxon>Bacteroidota</taxon>
        <taxon>Bacteroidia</taxon>
        <taxon>Marinilabiliales</taxon>
        <taxon>Marinilabiliaceae</taxon>
        <taxon>Carboxylicivirga</taxon>
    </lineage>
</organism>
<gene>
    <name evidence="1" type="ORF">KEM10_16855</name>
</gene>
<reference evidence="1 2" key="1">
    <citation type="journal article" date="2015" name="Int. J. Syst. Evol. Microbiol.">
        <title>Carboxylicivirga linearis sp. nov., isolated from a sea cucumber culture pond.</title>
        <authorList>
            <person name="Wang F.Q."/>
            <person name="Zhou Y.X."/>
            <person name="Lin X.Z."/>
            <person name="Chen G.J."/>
            <person name="Du Z.J."/>
        </authorList>
    </citation>
    <scope>NUCLEOTIDE SEQUENCE [LARGE SCALE GENOMIC DNA]</scope>
    <source>
        <strain evidence="1 2">FB218</strain>
    </source>
</reference>
<name>A0ABS5JYJ6_9BACT</name>
<dbReference type="Proteomes" id="UP000708576">
    <property type="component" value="Unassembled WGS sequence"/>
</dbReference>
<keyword evidence="2" id="KW-1185">Reference proteome</keyword>
<dbReference type="EMBL" id="JAGUCO010000017">
    <property type="protein sequence ID" value="MBS2099960.1"/>
    <property type="molecule type" value="Genomic_DNA"/>
</dbReference>
<evidence type="ECO:0000313" key="2">
    <source>
        <dbReference type="Proteomes" id="UP000708576"/>
    </source>
</evidence>
<accession>A0ABS5JYJ6</accession>
<evidence type="ECO:0000313" key="1">
    <source>
        <dbReference type="EMBL" id="MBS2099960.1"/>
    </source>
</evidence>
<dbReference type="Pfam" id="PF19775">
    <property type="entry name" value="DUF6261"/>
    <property type="match status" value="1"/>
</dbReference>
<comment type="caution">
    <text evidence="1">The sequence shown here is derived from an EMBL/GenBank/DDBJ whole genome shotgun (WGS) entry which is preliminary data.</text>
</comment>
<sequence>MVTIIKNLINVSINLNEAIKRSKSKSLLEEKDNDRDTQYRNFYHLISGNTHHPDPAISEPALQIQAILDKYGLEVIHVSYASESSMFNSFINDMKSDKMQQALQAISGGVASFEAFEQSQNNFNTTFIEHKEDKANEGTYENASTLKRQVIKIINDQLIGYLHTLQQIDEENFGDFARKVDQIITDSNSKVKRRISIKKDDIVE</sequence>
<protein>
    <submittedName>
        <fullName evidence="1">Uncharacterized protein</fullName>
    </submittedName>
</protein>
<dbReference type="RefSeq" id="WP_212217202.1">
    <property type="nucleotide sequence ID" value="NZ_JAGUCO010000017.1"/>
</dbReference>